<keyword evidence="1" id="KW-0472">Membrane</keyword>
<sequence length="47" mass="5667">MNNFISSFSKVVFNSDFLFTLFINLYYYSIFLYFCKVKNSTPIYVIN</sequence>
<keyword evidence="1" id="KW-0812">Transmembrane</keyword>
<protein>
    <submittedName>
        <fullName evidence="2">Uncharacterized protein</fullName>
    </submittedName>
</protein>
<feature type="transmembrane region" description="Helical" evidence="1">
    <location>
        <begin position="17"/>
        <end position="35"/>
    </location>
</feature>
<evidence type="ECO:0000256" key="1">
    <source>
        <dbReference type="SAM" id="Phobius"/>
    </source>
</evidence>
<organism evidence="2">
    <name type="scientific">Siphoviridae sp. ctRiO19</name>
    <dbReference type="NCBI Taxonomy" id="2826337"/>
    <lineage>
        <taxon>Viruses</taxon>
        <taxon>Duplodnaviria</taxon>
        <taxon>Heunggongvirae</taxon>
        <taxon>Uroviricota</taxon>
        <taxon>Caudoviricetes</taxon>
    </lineage>
</organism>
<evidence type="ECO:0000313" key="2">
    <source>
        <dbReference type="EMBL" id="DAD74441.1"/>
    </source>
</evidence>
<keyword evidence="1" id="KW-1133">Transmembrane helix</keyword>
<proteinExistence type="predicted"/>
<reference evidence="2" key="1">
    <citation type="journal article" date="2021" name="Proc. Natl. Acad. Sci. U.S.A.">
        <title>A Catalog of Tens of Thousands of Viruses from Human Metagenomes Reveals Hidden Associations with Chronic Diseases.</title>
        <authorList>
            <person name="Tisza M.J."/>
            <person name="Buck C.B."/>
        </authorList>
    </citation>
    <scope>NUCLEOTIDE SEQUENCE</scope>
    <source>
        <strain evidence="2">CtRiO19</strain>
    </source>
</reference>
<dbReference type="EMBL" id="BK014760">
    <property type="protein sequence ID" value="DAD74441.1"/>
    <property type="molecule type" value="Genomic_DNA"/>
</dbReference>
<accession>A0A8S5LWM8</accession>
<name>A0A8S5LWM8_9CAUD</name>